<reference evidence="2 3" key="1">
    <citation type="submission" date="2013-04" db="EMBL/GenBank/DDBJ databases">
        <title>Oceanicola sp. 22II1-22F33 Genome Sequencing.</title>
        <authorList>
            <person name="Lai Q."/>
            <person name="Li G."/>
            <person name="Shao Z."/>
        </authorList>
    </citation>
    <scope>NUCLEOTIDE SEQUENCE [LARGE SCALE GENOMIC DNA]</scope>
    <source>
        <strain evidence="2 3">22II1-22F33</strain>
    </source>
</reference>
<feature type="transmembrane region" description="Helical" evidence="1">
    <location>
        <begin position="32"/>
        <end position="53"/>
    </location>
</feature>
<evidence type="ECO:0000313" key="2">
    <source>
        <dbReference type="EMBL" id="OWU67811.1"/>
    </source>
</evidence>
<comment type="caution">
    <text evidence="2">The sequence shown here is derived from an EMBL/GenBank/DDBJ whole genome shotgun (WGS) entry which is preliminary data.</text>
</comment>
<gene>
    <name evidence="2" type="ORF">ATO3_25620</name>
</gene>
<dbReference type="Proteomes" id="UP000215377">
    <property type="component" value="Unassembled WGS sequence"/>
</dbReference>
<accession>A0A225NBF4</accession>
<organism evidence="2 3">
    <name type="scientific">Marinibacterium profundimaris</name>
    <dbReference type="NCBI Taxonomy" id="1679460"/>
    <lineage>
        <taxon>Bacteria</taxon>
        <taxon>Pseudomonadati</taxon>
        <taxon>Pseudomonadota</taxon>
        <taxon>Alphaproteobacteria</taxon>
        <taxon>Rhodobacterales</taxon>
        <taxon>Paracoccaceae</taxon>
        <taxon>Marinibacterium</taxon>
    </lineage>
</organism>
<dbReference type="InterPro" id="IPR047784">
    <property type="entry name" value="TrgA"/>
</dbReference>
<evidence type="ECO:0000256" key="1">
    <source>
        <dbReference type="SAM" id="Phobius"/>
    </source>
</evidence>
<dbReference type="AlphaFoldDB" id="A0A225NBF4"/>
<keyword evidence="1" id="KW-0812">Transmembrane</keyword>
<keyword evidence="1" id="KW-1133">Transmembrane helix</keyword>
<dbReference type="NCBIfam" id="NF033773">
    <property type="entry name" value="tellur_TrgA"/>
    <property type="match status" value="1"/>
</dbReference>
<name>A0A225NBF4_9RHOB</name>
<dbReference type="EMBL" id="AQQR01000026">
    <property type="protein sequence ID" value="OWU67811.1"/>
    <property type="molecule type" value="Genomic_DNA"/>
</dbReference>
<proteinExistence type="predicted"/>
<sequence>MPTAARLVAALSLALVAFVVSGQVMPLLPEGTGVGPWFTPVNMAVALVTGWMVMGPRAGRGQVSAINNGVTGVVAMMFWALFVHSTDEMVRLAMRNRYDGPFEAILAILYIAIDYATMIASVMIIVTLLAGGVAAGLATEYAHRRWR</sequence>
<protein>
    <submittedName>
        <fullName evidence="2">Tellurium resistance protein</fullName>
    </submittedName>
</protein>
<evidence type="ECO:0000313" key="3">
    <source>
        <dbReference type="Proteomes" id="UP000215377"/>
    </source>
</evidence>
<keyword evidence="3" id="KW-1185">Reference proteome</keyword>
<keyword evidence="1" id="KW-0472">Membrane</keyword>
<dbReference type="RefSeq" id="WP_088652746.1">
    <property type="nucleotide sequence ID" value="NZ_AQQR01000026.1"/>
</dbReference>
<feature type="transmembrane region" description="Helical" evidence="1">
    <location>
        <begin position="65"/>
        <end position="84"/>
    </location>
</feature>
<dbReference type="OrthoDB" id="7869508at2"/>
<feature type="transmembrane region" description="Helical" evidence="1">
    <location>
        <begin position="104"/>
        <end position="137"/>
    </location>
</feature>